<sequence>MRTVRLKSGDDLPGPVVVNVSHGIDDNKRGDDDPAV</sequence>
<feature type="compositionally biased region" description="Basic and acidic residues" evidence="1">
    <location>
        <begin position="23"/>
        <end position="36"/>
    </location>
</feature>
<reference evidence="2" key="1">
    <citation type="submission" date="2019-08" db="EMBL/GenBank/DDBJ databases">
        <authorList>
            <person name="Kucharzyk K."/>
            <person name="Murdoch R.W."/>
            <person name="Higgins S."/>
            <person name="Loffler F."/>
        </authorList>
    </citation>
    <scope>NUCLEOTIDE SEQUENCE</scope>
</reference>
<feature type="region of interest" description="Disordered" evidence="1">
    <location>
        <begin position="1"/>
        <end position="36"/>
    </location>
</feature>
<evidence type="ECO:0000256" key="1">
    <source>
        <dbReference type="SAM" id="MobiDB-lite"/>
    </source>
</evidence>
<gene>
    <name evidence="2" type="ORF">SDC9_166949</name>
</gene>
<accession>A0A645FYF0</accession>
<dbReference type="AlphaFoldDB" id="A0A645FYF0"/>
<organism evidence="2">
    <name type="scientific">bioreactor metagenome</name>
    <dbReference type="NCBI Taxonomy" id="1076179"/>
    <lineage>
        <taxon>unclassified sequences</taxon>
        <taxon>metagenomes</taxon>
        <taxon>ecological metagenomes</taxon>
    </lineage>
</organism>
<comment type="caution">
    <text evidence="2">The sequence shown here is derived from an EMBL/GenBank/DDBJ whole genome shotgun (WGS) entry which is preliminary data.</text>
</comment>
<name>A0A645FYF0_9ZZZZ</name>
<dbReference type="EMBL" id="VSSQ01067163">
    <property type="protein sequence ID" value="MPN19578.1"/>
    <property type="molecule type" value="Genomic_DNA"/>
</dbReference>
<proteinExistence type="predicted"/>
<evidence type="ECO:0000313" key="2">
    <source>
        <dbReference type="EMBL" id="MPN19578.1"/>
    </source>
</evidence>
<protein>
    <submittedName>
        <fullName evidence="2">Uncharacterized protein</fullName>
    </submittedName>
</protein>